<evidence type="ECO:0000313" key="1">
    <source>
        <dbReference type="EMBL" id="GBP86325.1"/>
    </source>
</evidence>
<evidence type="ECO:0000313" key="2">
    <source>
        <dbReference type="Proteomes" id="UP000299102"/>
    </source>
</evidence>
<comment type="caution">
    <text evidence="1">The sequence shown here is derived from an EMBL/GenBank/DDBJ whole genome shotgun (WGS) entry which is preliminary data.</text>
</comment>
<proteinExistence type="predicted"/>
<dbReference type="InterPro" id="IPR036397">
    <property type="entry name" value="RNaseH_sf"/>
</dbReference>
<dbReference type="EMBL" id="BGZK01001787">
    <property type="protein sequence ID" value="GBP86325.1"/>
    <property type="molecule type" value="Genomic_DNA"/>
</dbReference>
<gene>
    <name evidence="1" type="ORF">EVAR_52721_1</name>
</gene>
<reference evidence="1 2" key="1">
    <citation type="journal article" date="2019" name="Commun. Biol.">
        <title>The bagworm genome reveals a unique fibroin gene that provides high tensile strength.</title>
        <authorList>
            <person name="Kono N."/>
            <person name="Nakamura H."/>
            <person name="Ohtoshi R."/>
            <person name="Tomita M."/>
            <person name="Numata K."/>
            <person name="Arakawa K."/>
        </authorList>
    </citation>
    <scope>NUCLEOTIDE SEQUENCE [LARGE SCALE GENOMIC DNA]</scope>
</reference>
<dbReference type="Proteomes" id="UP000299102">
    <property type="component" value="Unassembled WGS sequence"/>
</dbReference>
<protein>
    <recommendedName>
        <fullName evidence="3">Mariner Mos1 transposase</fullName>
    </recommendedName>
</protein>
<accession>A0A4C1ZIE6</accession>
<sequence>MSRRGAASRLTAPRPAASARRSRIPAAARWWTLRVLLHVLGFPRLQREASSGSEIEGTSMMIDMLPNVYLNFSLCLEQAAEPGLRRPLLHHDEAPAHSALEARGFVDSTPVRLVDRPGDSFDLTPCHFLLCSLK</sequence>
<name>A0A4C1ZIE6_EUMVA</name>
<evidence type="ECO:0008006" key="3">
    <source>
        <dbReference type="Google" id="ProtNLM"/>
    </source>
</evidence>
<dbReference type="GO" id="GO:0003676">
    <property type="term" value="F:nucleic acid binding"/>
    <property type="evidence" value="ECO:0007669"/>
    <property type="project" value="InterPro"/>
</dbReference>
<organism evidence="1 2">
    <name type="scientific">Eumeta variegata</name>
    <name type="common">Bagworm moth</name>
    <name type="synonym">Eumeta japonica</name>
    <dbReference type="NCBI Taxonomy" id="151549"/>
    <lineage>
        <taxon>Eukaryota</taxon>
        <taxon>Metazoa</taxon>
        <taxon>Ecdysozoa</taxon>
        <taxon>Arthropoda</taxon>
        <taxon>Hexapoda</taxon>
        <taxon>Insecta</taxon>
        <taxon>Pterygota</taxon>
        <taxon>Neoptera</taxon>
        <taxon>Endopterygota</taxon>
        <taxon>Lepidoptera</taxon>
        <taxon>Glossata</taxon>
        <taxon>Ditrysia</taxon>
        <taxon>Tineoidea</taxon>
        <taxon>Psychidae</taxon>
        <taxon>Oiketicinae</taxon>
        <taxon>Eumeta</taxon>
    </lineage>
</organism>
<keyword evidence="2" id="KW-1185">Reference proteome</keyword>
<dbReference type="AlphaFoldDB" id="A0A4C1ZIE6"/>
<dbReference type="Gene3D" id="3.30.420.10">
    <property type="entry name" value="Ribonuclease H-like superfamily/Ribonuclease H"/>
    <property type="match status" value="1"/>
</dbReference>
<dbReference type="OrthoDB" id="10042427at2759"/>